<dbReference type="Proteomes" id="UP000093523">
    <property type="component" value="Unassembled WGS sequence"/>
</dbReference>
<name>A0A1B9NTV3_ALILO</name>
<gene>
    <name evidence="1" type="ORF">A6E04_19950</name>
</gene>
<organism evidence="1 2">
    <name type="scientific">Aliivibrio logei</name>
    <name type="common">Vibrio logei</name>
    <dbReference type="NCBI Taxonomy" id="688"/>
    <lineage>
        <taxon>Bacteria</taxon>
        <taxon>Pseudomonadati</taxon>
        <taxon>Pseudomonadota</taxon>
        <taxon>Gammaproteobacteria</taxon>
        <taxon>Vibrionales</taxon>
        <taxon>Vibrionaceae</taxon>
        <taxon>Aliivibrio</taxon>
    </lineage>
</organism>
<dbReference type="STRING" id="688.A6E04_19950"/>
<dbReference type="OrthoDB" id="5770596at2"/>
<protein>
    <submittedName>
        <fullName evidence="1">Uncharacterized protein</fullName>
    </submittedName>
</protein>
<evidence type="ECO:0000313" key="2">
    <source>
        <dbReference type="Proteomes" id="UP000093523"/>
    </source>
</evidence>
<comment type="caution">
    <text evidence="1">The sequence shown here is derived from an EMBL/GenBank/DDBJ whole genome shotgun (WGS) entry which is preliminary data.</text>
</comment>
<sequence>MAITIRHTEKHEKMIDELKLLTQKNTSSGALIDGGYLALKYQSLYQNERVNSQELQSKLYKLQRKVDDYLSSLDSLRG</sequence>
<dbReference type="AlphaFoldDB" id="A0A1B9NTV3"/>
<dbReference type="EMBL" id="MAJU01000031">
    <property type="protein sequence ID" value="OCH17128.1"/>
    <property type="molecule type" value="Genomic_DNA"/>
</dbReference>
<proteinExistence type="predicted"/>
<accession>A0A1B9NTV3</accession>
<reference evidence="1 2" key="1">
    <citation type="submission" date="2016-06" db="EMBL/GenBank/DDBJ databases">
        <authorList>
            <person name="Kjaerup R.B."/>
            <person name="Dalgaard T.S."/>
            <person name="Juul-Madsen H.R."/>
        </authorList>
    </citation>
    <scope>NUCLEOTIDE SEQUENCE [LARGE SCALE GENOMIC DNA]</scope>
    <source>
        <strain evidence="1 2">1S159</strain>
    </source>
</reference>
<evidence type="ECO:0000313" key="1">
    <source>
        <dbReference type="EMBL" id="OCH17128.1"/>
    </source>
</evidence>